<evidence type="ECO:0000313" key="2">
    <source>
        <dbReference type="Proteomes" id="UP000015104"/>
    </source>
</evidence>
<evidence type="ECO:0000313" key="1">
    <source>
        <dbReference type="EnsemblMetazoa" id="tetur07g03690.1"/>
    </source>
</evidence>
<name>T1K950_TETUR</name>
<organism evidence="1 2">
    <name type="scientific">Tetranychus urticae</name>
    <name type="common">Two-spotted spider mite</name>
    <dbReference type="NCBI Taxonomy" id="32264"/>
    <lineage>
        <taxon>Eukaryota</taxon>
        <taxon>Metazoa</taxon>
        <taxon>Ecdysozoa</taxon>
        <taxon>Arthropoda</taxon>
        <taxon>Chelicerata</taxon>
        <taxon>Arachnida</taxon>
        <taxon>Acari</taxon>
        <taxon>Acariformes</taxon>
        <taxon>Trombidiformes</taxon>
        <taxon>Prostigmata</taxon>
        <taxon>Eleutherengona</taxon>
        <taxon>Raphignathae</taxon>
        <taxon>Tetranychoidea</taxon>
        <taxon>Tetranychidae</taxon>
        <taxon>Tetranychus</taxon>
    </lineage>
</organism>
<reference evidence="1" key="2">
    <citation type="submission" date="2015-06" db="UniProtKB">
        <authorList>
            <consortium name="EnsemblMetazoa"/>
        </authorList>
    </citation>
    <scope>IDENTIFICATION</scope>
</reference>
<dbReference type="Proteomes" id="UP000015104">
    <property type="component" value="Unassembled WGS sequence"/>
</dbReference>
<accession>T1K950</accession>
<keyword evidence="2" id="KW-1185">Reference proteome</keyword>
<proteinExistence type="predicted"/>
<dbReference type="EMBL" id="CAEY01001888">
    <property type="status" value="NOT_ANNOTATED_CDS"/>
    <property type="molecule type" value="Genomic_DNA"/>
</dbReference>
<dbReference type="HOGENOM" id="CLU_3126903_0_0_1"/>
<protein>
    <submittedName>
        <fullName evidence="1">Uncharacterized protein</fullName>
    </submittedName>
</protein>
<reference evidence="2" key="1">
    <citation type="submission" date="2011-08" db="EMBL/GenBank/DDBJ databases">
        <authorList>
            <person name="Rombauts S."/>
        </authorList>
    </citation>
    <scope>NUCLEOTIDE SEQUENCE</scope>
    <source>
        <strain evidence="2">London</strain>
    </source>
</reference>
<dbReference type="EnsemblMetazoa" id="tetur07g03690.1">
    <property type="protein sequence ID" value="tetur07g03690.1"/>
    <property type="gene ID" value="tetur07g03690"/>
</dbReference>
<dbReference type="AlphaFoldDB" id="T1K950"/>
<sequence>MEYVTCYLIRVEDDGPVTLDSPITFTVKNLTPDPLLEYRFKFDQFNHCLK</sequence>